<keyword evidence="6" id="KW-0675">Receptor</keyword>
<feature type="transmembrane region" description="Helical" evidence="9">
    <location>
        <begin position="214"/>
        <end position="235"/>
    </location>
</feature>
<feature type="transmembrane region" description="Helical" evidence="9">
    <location>
        <begin position="59"/>
        <end position="77"/>
    </location>
</feature>
<dbReference type="EMBL" id="VXIV02000188">
    <property type="protein sequence ID" value="KAF6040021.1"/>
    <property type="molecule type" value="Genomic_DNA"/>
</dbReference>
<evidence type="ECO:0000256" key="5">
    <source>
        <dbReference type="ARBA" id="ARBA00023136"/>
    </source>
</evidence>
<keyword evidence="5 9" id="KW-0472">Membrane</keyword>
<keyword evidence="2 9" id="KW-0812">Transmembrane</keyword>
<sequence>MLIMSEKKLRNTSFGCYLFCMSIFDLLGIWVGLTRHFIKNAFEIDIRYVHVSICWLQRILLYGSFNTSVWLLTAVTLERTLSIYAPTRSMKSKSLNRTRLIIVIITVIQFSWNFHIFYTRGIQHVTEDGVNKTLTCGYPNAQSQWFYENNVQTYLAMVDYSLVPFISMLVMNIAIFLRLRKRDKDYRRCTTVRNGHSTDVKNVTKHSNVSHKTLMLLPVTIFFLITTLPSLAFTGVENMRLKEEETDLDRARMEIADFAVTALMYLNHSLNFFLYCLTGKMFRNRFWILLTRCCKPKEGDSWETTYARSPTTKGRILNGRKNSSPSCSPKMSKSCTQTFNLSTGNNSLSVPDSNY</sequence>
<evidence type="ECO:0000256" key="7">
    <source>
        <dbReference type="ARBA" id="ARBA00023224"/>
    </source>
</evidence>
<proteinExistence type="predicted"/>
<dbReference type="PROSITE" id="PS50262">
    <property type="entry name" value="G_PROTEIN_RECEP_F1_2"/>
    <property type="match status" value="1"/>
</dbReference>
<dbReference type="PANTHER" id="PTHR24243">
    <property type="entry name" value="G-PROTEIN COUPLED RECEPTOR"/>
    <property type="match status" value="1"/>
</dbReference>
<dbReference type="GO" id="GO:0005886">
    <property type="term" value="C:plasma membrane"/>
    <property type="evidence" value="ECO:0007669"/>
    <property type="project" value="TreeGrafter"/>
</dbReference>
<name>A0A7J7KPB4_BUGNE</name>
<dbReference type="SUPFAM" id="SSF81321">
    <property type="entry name" value="Family A G protein-coupled receptor-like"/>
    <property type="match status" value="1"/>
</dbReference>
<keyword evidence="12" id="KW-1185">Reference proteome</keyword>
<gene>
    <name evidence="11" type="ORF">EB796_001708</name>
</gene>
<keyword evidence="7" id="KW-0807">Transducer</keyword>
<dbReference type="OrthoDB" id="6286229at2759"/>
<evidence type="ECO:0000313" key="12">
    <source>
        <dbReference type="Proteomes" id="UP000593567"/>
    </source>
</evidence>
<keyword evidence="3 9" id="KW-1133">Transmembrane helix</keyword>
<comment type="subcellular location">
    <subcellularLocation>
        <location evidence="1">Membrane</location>
        <topology evidence="1">Multi-pass membrane protein</topology>
    </subcellularLocation>
</comment>
<reference evidence="11" key="1">
    <citation type="submission" date="2020-06" db="EMBL/GenBank/DDBJ databases">
        <title>Draft genome of Bugula neritina, a colonial animal packing powerful symbionts and potential medicines.</title>
        <authorList>
            <person name="Rayko M."/>
        </authorList>
    </citation>
    <scope>NUCLEOTIDE SEQUENCE [LARGE SCALE GENOMIC DNA]</scope>
    <source>
        <strain evidence="11">Kwan_BN1</strain>
    </source>
</reference>
<feature type="region of interest" description="Disordered" evidence="8">
    <location>
        <begin position="312"/>
        <end position="332"/>
    </location>
</feature>
<feature type="domain" description="G-protein coupled receptors family 1 profile" evidence="10">
    <location>
        <begin position="1"/>
        <end position="275"/>
    </location>
</feature>
<feature type="compositionally biased region" description="Low complexity" evidence="8">
    <location>
        <begin position="323"/>
        <end position="332"/>
    </location>
</feature>
<dbReference type="Proteomes" id="UP000593567">
    <property type="component" value="Unassembled WGS sequence"/>
</dbReference>
<accession>A0A7J7KPB4</accession>
<dbReference type="AlphaFoldDB" id="A0A7J7KPB4"/>
<dbReference type="InterPro" id="IPR017452">
    <property type="entry name" value="GPCR_Rhodpsn_7TM"/>
</dbReference>
<evidence type="ECO:0000256" key="8">
    <source>
        <dbReference type="SAM" id="MobiDB-lite"/>
    </source>
</evidence>
<dbReference type="Pfam" id="PF00001">
    <property type="entry name" value="7tm_1"/>
    <property type="match status" value="1"/>
</dbReference>
<evidence type="ECO:0000256" key="4">
    <source>
        <dbReference type="ARBA" id="ARBA00023040"/>
    </source>
</evidence>
<dbReference type="InterPro" id="IPR000276">
    <property type="entry name" value="GPCR_Rhodpsn"/>
</dbReference>
<evidence type="ECO:0000256" key="2">
    <source>
        <dbReference type="ARBA" id="ARBA00022692"/>
    </source>
</evidence>
<feature type="transmembrane region" description="Helical" evidence="9">
    <location>
        <begin position="98"/>
        <end position="118"/>
    </location>
</feature>
<evidence type="ECO:0000256" key="9">
    <source>
        <dbReference type="SAM" id="Phobius"/>
    </source>
</evidence>
<dbReference type="Gene3D" id="1.20.1070.10">
    <property type="entry name" value="Rhodopsin 7-helix transmembrane proteins"/>
    <property type="match status" value="1"/>
</dbReference>
<evidence type="ECO:0000256" key="6">
    <source>
        <dbReference type="ARBA" id="ARBA00023170"/>
    </source>
</evidence>
<feature type="transmembrane region" description="Helical" evidence="9">
    <location>
        <begin position="255"/>
        <end position="277"/>
    </location>
</feature>
<evidence type="ECO:0000259" key="10">
    <source>
        <dbReference type="PROSITE" id="PS50262"/>
    </source>
</evidence>
<feature type="transmembrane region" description="Helical" evidence="9">
    <location>
        <begin position="154"/>
        <end position="177"/>
    </location>
</feature>
<keyword evidence="4" id="KW-0297">G-protein coupled receptor</keyword>
<dbReference type="GO" id="GO:0004930">
    <property type="term" value="F:G protein-coupled receptor activity"/>
    <property type="evidence" value="ECO:0007669"/>
    <property type="project" value="UniProtKB-KW"/>
</dbReference>
<feature type="transmembrane region" description="Helical" evidence="9">
    <location>
        <begin position="12"/>
        <end position="33"/>
    </location>
</feature>
<evidence type="ECO:0000256" key="1">
    <source>
        <dbReference type="ARBA" id="ARBA00004141"/>
    </source>
</evidence>
<evidence type="ECO:0000313" key="11">
    <source>
        <dbReference type="EMBL" id="KAF6040021.1"/>
    </source>
</evidence>
<dbReference type="PANTHER" id="PTHR24243:SF230">
    <property type="entry name" value="G-PROTEIN COUPLED RECEPTORS FAMILY 1 PROFILE DOMAIN-CONTAINING PROTEIN"/>
    <property type="match status" value="1"/>
</dbReference>
<comment type="caution">
    <text evidence="11">The sequence shown here is derived from an EMBL/GenBank/DDBJ whole genome shotgun (WGS) entry which is preliminary data.</text>
</comment>
<protein>
    <recommendedName>
        <fullName evidence="10">G-protein coupled receptors family 1 profile domain-containing protein</fullName>
    </recommendedName>
</protein>
<dbReference type="CDD" id="cd14978">
    <property type="entry name" value="7tmA_FMRFamide_R-like"/>
    <property type="match status" value="1"/>
</dbReference>
<organism evidence="11 12">
    <name type="scientific">Bugula neritina</name>
    <name type="common">Brown bryozoan</name>
    <name type="synonym">Sertularia neritina</name>
    <dbReference type="NCBI Taxonomy" id="10212"/>
    <lineage>
        <taxon>Eukaryota</taxon>
        <taxon>Metazoa</taxon>
        <taxon>Spiralia</taxon>
        <taxon>Lophotrochozoa</taxon>
        <taxon>Bryozoa</taxon>
        <taxon>Gymnolaemata</taxon>
        <taxon>Cheilostomatida</taxon>
        <taxon>Flustrina</taxon>
        <taxon>Buguloidea</taxon>
        <taxon>Bugulidae</taxon>
        <taxon>Bugula</taxon>
    </lineage>
</organism>
<evidence type="ECO:0000256" key="3">
    <source>
        <dbReference type="ARBA" id="ARBA00022989"/>
    </source>
</evidence>